<gene>
    <name evidence="1" type="ORF">B857_03839</name>
</gene>
<protein>
    <submittedName>
        <fullName evidence="1">Uncharacterized protein</fullName>
    </submittedName>
</protein>
<dbReference type="AlphaFoldDB" id="K1LFX9"/>
<dbReference type="PATRIC" id="fig|1224748.3.peg.3798"/>
<sequence>MKKVLTGFVVLLLIITASNMILKKSSNKTASVNTEAIESTLVKSMEETKAEKKKLEQFLTKSAKELNDNGFKVGLGFSHEERNVTVQVQNKAFLEANKTNIEKIIHNMANMIGFQNYTVDFLVLDNYPALSEEDEKQRETMMEVIEEISALLKERGNPSISISTNSNNEILIEMQGMKEDFGKSKEIEDLEKIIDQTILSKTDLEYTVKIQKKSESAIRDQQWQPILSAISEETNKRFKEYRGFAYSFHPEPLQIIIKTNIPSSKWFGNSDKKINQITEYVDKIIELKREELSIEEIPYEIIIRDKNDREIKQ</sequence>
<dbReference type="Proteomes" id="UP000004738">
    <property type="component" value="Unassembled WGS sequence"/>
</dbReference>
<organism evidence="1 2">
    <name type="scientific">Solibacillus isronensis B3W22</name>
    <dbReference type="NCBI Taxonomy" id="1224748"/>
    <lineage>
        <taxon>Bacteria</taxon>
        <taxon>Bacillati</taxon>
        <taxon>Bacillota</taxon>
        <taxon>Bacilli</taxon>
        <taxon>Bacillales</taxon>
        <taxon>Caryophanaceae</taxon>
        <taxon>Solibacillus</taxon>
    </lineage>
</organism>
<evidence type="ECO:0000313" key="1">
    <source>
        <dbReference type="EMBL" id="EKB43379.1"/>
    </source>
</evidence>
<accession>K1LFX9</accession>
<evidence type="ECO:0000313" key="2">
    <source>
        <dbReference type="Proteomes" id="UP000004738"/>
    </source>
</evidence>
<comment type="caution">
    <text evidence="1">The sequence shown here is derived from an EMBL/GenBank/DDBJ whole genome shotgun (WGS) entry which is preliminary data.</text>
</comment>
<name>K1LFX9_9BACL</name>
<dbReference type="EMBL" id="AMCK01000036">
    <property type="protein sequence ID" value="EKB43379.1"/>
    <property type="molecule type" value="Genomic_DNA"/>
</dbReference>
<proteinExistence type="predicted"/>
<dbReference type="RefSeq" id="WP_008408913.1">
    <property type="nucleotide sequence ID" value="NZ_AMCK01000036.1"/>
</dbReference>
<reference evidence="1 2" key="1">
    <citation type="journal article" date="2012" name="J. Bacteriol.">
        <title>Draft Genome Sequence of Bacillus isronensis Strain B3W22, Isolated from the Upper Atmosphere.</title>
        <authorList>
            <person name="Shivaji S."/>
            <person name="Ara S."/>
            <person name="Singh S.K."/>
            <person name="Bandi S."/>
            <person name="Singh A."/>
            <person name="Pinnaka A.K."/>
        </authorList>
    </citation>
    <scope>NUCLEOTIDE SEQUENCE [LARGE SCALE GENOMIC DNA]</scope>
    <source>
        <strain evidence="1 2">B3W22</strain>
    </source>
</reference>
<keyword evidence="2" id="KW-1185">Reference proteome</keyword>